<keyword evidence="2" id="KW-0812">Transmembrane</keyword>
<keyword evidence="2" id="KW-0472">Membrane</keyword>
<reference evidence="3 4" key="1">
    <citation type="submission" date="2023-07" db="EMBL/GenBank/DDBJ databases">
        <title>Genomic Encyclopedia of Type Strains, Phase IV (KMG-IV): sequencing the most valuable type-strain genomes for metagenomic binning, comparative biology and taxonomic classification.</title>
        <authorList>
            <person name="Goeker M."/>
        </authorList>
    </citation>
    <scope>NUCLEOTIDE SEQUENCE [LARGE SCALE GENOMIC DNA]</scope>
    <source>
        <strain evidence="3 4">DSM 23494</strain>
    </source>
</reference>
<name>A0ABU0APE7_9BACI</name>
<feature type="compositionally biased region" description="Basic and acidic residues" evidence="1">
    <location>
        <begin position="151"/>
        <end position="167"/>
    </location>
</feature>
<dbReference type="Proteomes" id="UP001238088">
    <property type="component" value="Unassembled WGS sequence"/>
</dbReference>
<sequence length="182" mass="20471">MSIIAFKVSLDFYSVFFVYTVADYFPNYLLSISIILLIGGLIYLALSTIRAIKRVKKGAFREEGTGLYGFSQSKSYVSLPIIFGATMMGGAIARTLGESSNTLAQSATLYKMLFFTVLIQFAIAFALPEFQLVTYCKYRFESYNLKKPKGPLKETPRERLMAKKNDQQVKASNTAKQKKSKE</sequence>
<accession>A0ABU0APE7</accession>
<feature type="transmembrane region" description="Helical" evidence="2">
    <location>
        <begin position="76"/>
        <end position="96"/>
    </location>
</feature>
<evidence type="ECO:0000313" key="4">
    <source>
        <dbReference type="Proteomes" id="UP001238088"/>
    </source>
</evidence>
<keyword evidence="4" id="KW-1185">Reference proteome</keyword>
<comment type="caution">
    <text evidence="3">The sequence shown here is derived from an EMBL/GenBank/DDBJ whole genome shotgun (WGS) entry which is preliminary data.</text>
</comment>
<organism evidence="3 4">
    <name type="scientific">Cytobacillus purgationiresistens</name>
    <dbReference type="NCBI Taxonomy" id="863449"/>
    <lineage>
        <taxon>Bacteria</taxon>
        <taxon>Bacillati</taxon>
        <taxon>Bacillota</taxon>
        <taxon>Bacilli</taxon>
        <taxon>Bacillales</taxon>
        <taxon>Bacillaceae</taxon>
        <taxon>Cytobacillus</taxon>
    </lineage>
</organism>
<evidence type="ECO:0000313" key="3">
    <source>
        <dbReference type="EMBL" id="MDQ0272734.1"/>
    </source>
</evidence>
<feature type="transmembrane region" description="Helical" evidence="2">
    <location>
        <begin position="28"/>
        <end position="46"/>
    </location>
</feature>
<feature type="transmembrane region" description="Helical" evidence="2">
    <location>
        <begin position="108"/>
        <end position="127"/>
    </location>
</feature>
<gene>
    <name evidence="3" type="ORF">J2S17_004627</name>
</gene>
<proteinExistence type="predicted"/>
<dbReference type="EMBL" id="JAUSUB010000027">
    <property type="protein sequence ID" value="MDQ0272734.1"/>
    <property type="molecule type" value="Genomic_DNA"/>
</dbReference>
<feature type="region of interest" description="Disordered" evidence="1">
    <location>
        <begin position="146"/>
        <end position="182"/>
    </location>
</feature>
<evidence type="ECO:0000256" key="2">
    <source>
        <dbReference type="SAM" id="Phobius"/>
    </source>
</evidence>
<evidence type="ECO:0000256" key="1">
    <source>
        <dbReference type="SAM" id="MobiDB-lite"/>
    </source>
</evidence>
<keyword evidence="2" id="KW-1133">Transmembrane helix</keyword>
<protein>
    <submittedName>
        <fullName evidence="3">Uncharacterized protein</fullName>
    </submittedName>
</protein>
<dbReference type="RefSeq" id="WP_307478170.1">
    <property type="nucleotide sequence ID" value="NZ_JAUSUB010000027.1"/>
</dbReference>